<dbReference type="AlphaFoldDB" id="A0AAU9XS92"/>
<name>A0AAU9XS92_9CNID</name>
<evidence type="ECO:0000313" key="5">
    <source>
        <dbReference type="Proteomes" id="UP001159428"/>
    </source>
</evidence>
<dbReference type="PANTHER" id="PTHR36191">
    <property type="entry name" value="ENDO/EXONUCLEASE/PHOSPHATASE DOMAIN-CONTAINING PROTEIN-RELATED"/>
    <property type="match status" value="1"/>
</dbReference>
<dbReference type="InterPro" id="IPR057774">
    <property type="entry name" value="D8C_UMOD/GP2/OIT3-like"/>
</dbReference>
<dbReference type="Pfam" id="PF23283">
    <property type="entry name" value="D8C_UMOD"/>
    <property type="match status" value="1"/>
</dbReference>
<evidence type="ECO:0000259" key="3">
    <source>
        <dbReference type="Pfam" id="PF23283"/>
    </source>
</evidence>
<organism evidence="4 5">
    <name type="scientific">Pocillopora meandrina</name>
    <dbReference type="NCBI Taxonomy" id="46732"/>
    <lineage>
        <taxon>Eukaryota</taxon>
        <taxon>Metazoa</taxon>
        <taxon>Cnidaria</taxon>
        <taxon>Anthozoa</taxon>
        <taxon>Hexacorallia</taxon>
        <taxon>Scleractinia</taxon>
        <taxon>Astrocoeniina</taxon>
        <taxon>Pocilloporidae</taxon>
        <taxon>Pocillopora</taxon>
    </lineage>
</organism>
<proteinExistence type="predicted"/>
<dbReference type="Proteomes" id="UP001159428">
    <property type="component" value="Unassembled WGS sequence"/>
</dbReference>
<reference evidence="4 5" key="1">
    <citation type="submission" date="2022-05" db="EMBL/GenBank/DDBJ databases">
        <authorList>
            <consortium name="Genoscope - CEA"/>
            <person name="William W."/>
        </authorList>
    </citation>
    <scope>NUCLEOTIDE SEQUENCE [LARGE SCALE GENOMIC DNA]</scope>
</reference>
<sequence>SLQQPFLWSVELYENPFPERSSHRHALKLVVCENLDKQPWIENADPCYNYRNLSDADRKSTYNTPNGGEKCDDDSSSIIFGKWYRFVGDAGTKMPTQCVPGNRCGAIFSGWLKGGHPTLADGEVTSEVCFTRGGDCCKRSVGIKVKDCGSYFIYKLLKVPVCNLRYCGTD</sequence>
<comment type="caution">
    <text evidence="4">The sequence shown here is derived from an EMBL/GenBank/DDBJ whole genome shotgun (WGS) entry which is preliminary data.</text>
</comment>
<dbReference type="PANTHER" id="PTHR36191:SF4">
    <property type="entry name" value="VWFD DOMAIN-CONTAINING PROTEIN"/>
    <property type="match status" value="1"/>
</dbReference>
<keyword evidence="1" id="KW-0732">Signal</keyword>
<keyword evidence="2" id="KW-1015">Disulfide bond</keyword>
<evidence type="ECO:0000256" key="1">
    <source>
        <dbReference type="ARBA" id="ARBA00022729"/>
    </source>
</evidence>
<feature type="non-terminal residue" evidence="4">
    <location>
        <position position="1"/>
    </location>
</feature>
<feature type="domain" description="UMOD/GP2/OIT3-like D8C" evidence="3">
    <location>
        <begin position="86"/>
        <end position="167"/>
    </location>
</feature>
<gene>
    <name evidence="4" type="ORF">PMEA_00029405</name>
</gene>
<dbReference type="EMBL" id="CALNXJ010000060">
    <property type="protein sequence ID" value="CAH3156237.1"/>
    <property type="molecule type" value="Genomic_DNA"/>
</dbReference>
<protein>
    <recommendedName>
        <fullName evidence="3">UMOD/GP2/OIT3-like D8C domain-containing protein</fullName>
    </recommendedName>
</protein>
<keyword evidence="5" id="KW-1185">Reference proteome</keyword>
<evidence type="ECO:0000313" key="4">
    <source>
        <dbReference type="EMBL" id="CAH3156237.1"/>
    </source>
</evidence>
<evidence type="ECO:0000256" key="2">
    <source>
        <dbReference type="ARBA" id="ARBA00023157"/>
    </source>
</evidence>
<accession>A0AAU9XS92</accession>